<keyword evidence="2" id="KW-0547">Nucleotide-binding</keyword>
<dbReference type="CDD" id="cd10170">
    <property type="entry name" value="ASKHA_NBD_HSP70"/>
    <property type="match status" value="1"/>
</dbReference>
<sequence length="929" mass="102475">MKSTNVKGSFLVGIDLGTTHTVVAYAELSSGATQATPKLFEIEQLVGPGEVAKRPMLPSFRYHPAAAELPQEQLVLPWPQQRIAGDDVAYLVGEYARELGSKVEGRQIASAKSWLSHGRVDRSGAILPWAAAEDVEKVSPVVASASYLLHIKCAWNHEHPEAPLEHQEIVITVPASFDEAARALTLQAAELAGLPQITLLEEPQAVCYDWYFRQGESAQDALKRMQLLLVVDVGGGTTDLSLIQVDSGQSELKLNRIAVGDHWMLGGDNVDLALARIAEQRISQNGKALTAASLSQLIQQSRIAKEILLSEQAPASAKVTLLGGGSRLIGGSKSAEFSQQEVRELALDGFFPLVAFGDLPVKRSSAIVEFGLPYAPDPAVSKYISQFLTQHQTGCRKALNQAEPAVAIPDAVLMNGGVFNSALLSERAQALLSQWRGAPVTVLENRDPHLAVAFGAVSFALARHTNQMRIGGGSARSYFLTVNTQGGAPQGVCILPKGSEEGVAVPLLDQRFALQVNQPVQFSLVASSGDDDFTAGQVVELDEEGERFQPLPPLVAALDASDERKEVEVSLVTHLTEVGTLDIQCHAVASPQQRWKVEFQLRKDLQSRHPGHSLPARYADAVDAIEAVYGANDKDADKNAVKQLRQSLEKLLGPREDWDTALARSLFDELWQRRKKRRRSQAHERLWFNLAGFCLRPGFGYPADDWRIQQAWTLYQQGLQFDKENQSWADWWTFWRRAAGGLDQSAQLKLYKDISKFINPASARNLKIKTEIKNKAYEDMVRLAASLEGLPTTTKVELANWFAKRLEKASETQTSWWALGRIASREPFHSGVETVIEPQKTESWLDLITRQDWKKNQNAAFAAVMIARVTGDRVRDLPETTRMAIVEKLRATKAPELWQAMVEQKLALDDMENKRVFGEALPVGLKLLS</sequence>
<keyword evidence="3" id="KW-0067">ATP-binding</keyword>
<dbReference type="Gene3D" id="3.30.420.40">
    <property type="match status" value="2"/>
</dbReference>
<dbReference type="Pfam" id="PF12531">
    <property type="entry name" value="DUF3731"/>
    <property type="match status" value="1"/>
</dbReference>
<dbReference type="KEGG" id="kak:Kalk_02670"/>
<dbReference type="PRINTS" id="PR00301">
    <property type="entry name" value="HEATSHOCK70"/>
</dbReference>
<keyword evidence="5" id="KW-1185">Reference proteome</keyword>
<dbReference type="InterPro" id="IPR013126">
    <property type="entry name" value="Hsp_70_fam"/>
</dbReference>
<dbReference type="Pfam" id="PF00012">
    <property type="entry name" value="HSP70"/>
    <property type="match status" value="1"/>
</dbReference>
<dbReference type="PROSITE" id="PS00329">
    <property type="entry name" value="HSP70_2"/>
    <property type="match status" value="1"/>
</dbReference>
<accession>A0A2K9LGJ0</accession>
<dbReference type="EMBL" id="CP022684">
    <property type="protein sequence ID" value="AUM11392.1"/>
    <property type="molecule type" value="Genomic_DNA"/>
</dbReference>
<comment type="similarity">
    <text evidence="1">Belongs to the heat shock protein 70 family.</text>
</comment>
<dbReference type="Proteomes" id="UP000235116">
    <property type="component" value="Chromosome"/>
</dbReference>
<dbReference type="InterPro" id="IPR043129">
    <property type="entry name" value="ATPase_NBD"/>
</dbReference>
<dbReference type="InterPro" id="IPR021030">
    <property type="entry name" value="DUF3731"/>
</dbReference>
<dbReference type="OrthoDB" id="580874at2"/>
<dbReference type="GO" id="GO:0140662">
    <property type="term" value="F:ATP-dependent protein folding chaperone"/>
    <property type="evidence" value="ECO:0007669"/>
    <property type="project" value="InterPro"/>
</dbReference>
<evidence type="ECO:0000256" key="3">
    <source>
        <dbReference type="ARBA" id="ARBA00022840"/>
    </source>
</evidence>
<dbReference type="SUPFAM" id="SSF53067">
    <property type="entry name" value="Actin-like ATPase domain"/>
    <property type="match status" value="2"/>
</dbReference>
<organism evidence="4 5">
    <name type="scientific">Ketobacter alkanivorans</name>
    <dbReference type="NCBI Taxonomy" id="1917421"/>
    <lineage>
        <taxon>Bacteria</taxon>
        <taxon>Pseudomonadati</taxon>
        <taxon>Pseudomonadota</taxon>
        <taxon>Gammaproteobacteria</taxon>
        <taxon>Pseudomonadales</taxon>
        <taxon>Ketobacteraceae</taxon>
        <taxon>Ketobacter</taxon>
    </lineage>
</organism>
<dbReference type="PANTHER" id="PTHR42749">
    <property type="entry name" value="CELL SHAPE-DETERMINING PROTEIN MREB"/>
    <property type="match status" value="1"/>
</dbReference>
<proteinExistence type="inferred from homology"/>
<protein>
    <submittedName>
        <fullName evidence="4">Molecular chaperone DnaK</fullName>
    </submittedName>
</protein>
<evidence type="ECO:0000313" key="4">
    <source>
        <dbReference type="EMBL" id="AUM11392.1"/>
    </source>
</evidence>
<name>A0A2K9LGJ0_9GAMM</name>
<dbReference type="InterPro" id="IPR018181">
    <property type="entry name" value="Heat_shock_70_CS"/>
</dbReference>
<reference evidence="5" key="1">
    <citation type="submission" date="2017-08" db="EMBL/GenBank/DDBJ databases">
        <title>Direct submision.</title>
        <authorList>
            <person name="Kim S.-J."/>
            <person name="Rhee S.-K."/>
        </authorList>
    </citation>
    <scope>NUCLEOTIDE SEQUENCE [LARGE SCALE GENOMIC DNA]</scope>
    <source>
        <strain evidence="5">GI5</strain>
    </source>
</reference>
<gene>
    <name evidence="4" type="ORF">Kalk_02670</name>
</gene>
<evidence type="ECO:0000313" key="5">
    <source>
        <dbReference type="Proteomes" id="UP000235116"/>
    </source>
</evidence>
<evidence type="ECO:0000256" key="2">
    <source>
        <dbReference type="ARBA" id="ARBA00022741"/>
    </source>
</evidence>
<dbReference type="GO" id="GO:0005524">
    <property type="term" value="F:ATP binding"/>
    <property type="evidence" value="ECO:0007669"/>
    <property type="project" value="UniProtKB-KW"/>
</dbReference>
<dbReference type="RefSeq" id="WP_101892732.1">
    <property type="nucleotide sequence ID" value="NZ_CP022684.1"/>
</dbReference>
<dbReference type="PANTHER" id="PTHR42749:SF1">
    <property type="entry name" value="CELL SHAPE-DETERMINING PROTEIN MREB"/>
    <property type="match status" value="1"/>
</dbReference>
<evidence type="ECO:0000256" key="1">
    <source>
        <dbReference type="ARBA" id="ARBA00007381"/>
    </source>
</evidence>
<dbReference type="AlphaFoldDB" id="A0A2K9LGJ0"/>